<dbReference type="AlphaFoldDB" id="A0ABD2PLH1"/>
<evidence type="ECO:0000313" key="3">
    <source>
        <dbReference type="Proteomes" id="UP001626550"/>
    </source>
</evidence>
<gene>
    <name evidence="2" type="ORF">Ciccas_013096</name>
</gene>
<feature type="non-terminal residue" evidence="2">
    <location>
        <position position="167"/>
    </location>
</feature>
<protein>
    <submittedName>
        <fullName evidence="2">Uncharacterized protein</fullName>
    </submittedName>
</protein>
<keyword evidence="1" id="KW-0175">Coiled coil</keyword>
<sequence length="167" mass="20199">MSPRKHKKREIVKPSAPLCDQEDNIQVQKMCLEETREENLMNNHNTRHPPQPEYTSYVWQSFFKQRAEIIFLREEYEKRTAEVDRLFSQLVEKEEIEKEKEMERLDMRGKIFELQDKLNEAQGKPTEEVLQQKKNEKVKDEKIQELQVKLDEALQKNEELVQEKKKL</sequence>
<evidence type="ECO:0000313" key="2">
    <source>
        <dbReference type="EMBL" id="KAL3308375.1"/>
    </source>
</evidence>
<evidence type="ECO:0000256" key="1">
    <source>
        <dbReference type="SAM" id="Coils"/>
    </source>
</evidence>
<dbReference type="EMBL" id="JBJKFK010005343">
    <property type="protein sequence ID" value="KAL3308375.1"/>
    <property type="molecule type" value="Genomic_DNA"/>
</dbReference>
<name>A0ABD2PLH1_9PLAT</name>
<proteinExistence type="predicted"/>
<reference evidence="2 3" key="1">
    <citation type="submission" date="2024-11" db="EMBL/GenBank/DDBJ databases">
        <title>Adaptive evolution of stress response genes in parasites aligns with host niche diversity.</title>
        <authorList>
            <person name="Hahn C."/>
            <person name="Resl P."/>
        </authorList>
    </citation>
    <scope>NUCLEOTIDE SEQUENCE [LARGE SCALE GENOMIC DNA]</scope>
    <source>
        <strain evidence="2">EGGRZ-B1_66</strain>
        <tissue evidence="2">Body</tissue>
    </source>
</reference>
<organism evidence="2 3">
    <name type="scientific">Cichlidogyrus casuarinus</name>
    <dbReference type="NCBI Taxonomy" id="1844966"/>
    <lineage>
        <taxon>Eukaryota</taxon>
        <taxon>Metazoa</taxon>
        <taxon>Spiralia</taxon>
        <taxon>Lophotrochozoa</taxon>
        <taxon>Platyhelminthes</taxon>
        <taxon>Monogenea</taxon>
        <taxon>Monopisthocotylea</taxon>
        <taxon>Dactylogyridea</taxon>
        <taxon>Ancyrocephalidae</taxon>
        <taxon>Cichlidogyrus</taxon>
    </lineage>
</organism>
<comment type="caution">
    <text evidence="2">The sequence shown here is derived from an EMBL/GenBank/DDBJ whole genome shotgun (WGS) entry which is preliminary data.</text>
</comment>
<keyword evidence="3" id="KW-1185">Reference proteome</keyword>
<feature type="coiled-coil region" evidence="1">
    <location>
        <begin position="136"/>
        <end position="163"/>
    </location>
</feature>
<dbReference type="Proteomes" id="UP001626550">
    <property type="component" value="Unassembled WGS sequence"/>
</dbReference>
<accession>A0ABD2PLH1</accession>